<dbReference type="GO" id="GO:0016209">
    <property type="term" value="F:antioxidant activity"/>
    <property type="evidence" value="ECO:0007669"/>
    <property type="project" value="InterPro"/>
</dbReference>
<name>A0A0D8J953_9BACT</name>
<dbReference type="PATRIC" id="fig|1544798.3.peg.3060"/>
<evidence type="ECO:0000313" key="2">
    <source>
        <dbReference type="EMBL" id="KJF43432.1"/>
    </source>
</evidence>
<accession>A0A0D8J953</accession>
<dbReference type="PANTHER" id="PTHR42852:SF13">
    <property type="entry name" value="PROTEIN DIPZ"/>
    <property type="match status" value="1"/>
</dbReference>
<comment type="caution">
    <text evidence="2">The sequence shown here is derived from an EMBL/GenBank/DDBJ whole genome shotgun (WGS) entry which is preliminary data.</text>
</comment>
<evidence type="ECO:0000259" key="1">
    <source>
        <dbReference type="PROSITE" id="PS51352"/>
    </source>
</evidence>
<dbReference type="InterPro" id="IPR036249">
    <property type="entry name" value="Thioredoxin-like_sf"/>
</dbReference>
<dbReference type="CDD" id="cd02966">
    <property type="entry name" value="TlpA_like_family"/>
    <property type="match status" value="1"/>
</dbReference>
<dbReference type="InterPro" id="IPR000866">
    <property type="entry name" value="AhpC/TSA"/>
</dbReference>
<dbReference type="PANTHER" id="PTHR42852">
    <property type="entry name" value="THIOL:DISULFIDE INTERCHANGE PROTEIN DSBE"/>
    <property type="match status" value="1"/>
</dbReference>
<feature type="domain" description="Thioredoxin" evidence="1">
    <location>
        <begin position="240"/>
        <end position="403"/>
    </location>
</feature>
<reference evidence="2 3" key="1">
    <citation type="submission" date="2014-09" db="EMBL/GenBank/DDBJ databases">
        <title>Draft Genome Sequence of Draconibacterium sp. JN14CK-3.</title>
        <authorList>
            <person name="Dong C."/>
            <person name="Lai Q."/>
            <person name="Shao Z."/>
        </authorList>
    </citation>
    <scope>NUCLEOTIDE SEQUENCE [LARGE SCALE GENOMIC DNA]</scope>
    <source>
        <strain evidence="2 3">JN14CK-3</strain>
    </source>
</reference>
<dbReference type="Gene3D" id="3.40.30.10">
    <property type="entry name" value="Glutaredoxin"/>
    <property type="match status" value="1"/>
</dbReference>
<dbReference type="InterPro" id="IPR050553">
    <property type="entry name" value="Thioredoxin_ResA/DsbE_sf"/>
</dbReference>
<gene>
    <name evidence="2" type="ORF">LH29_14480</name>
</gene>
<dbReference type="Proteomes" id="UP000032544">
    <property type="component" value="Unassembled WGS sequence"/>
</dbReference>
<dbReference type="Pfam" id="PF00578">
    <property type="entry name" value="AhpC-TSA"/>
    <property type="match status" value="1"/>
</dbReference>
<dbReference type="RefSeq" id="WP_045030744.1">
    <property type="nucleotide sequence ID" value="NZ_JRHC01000003.1"/>
</dbReference>
<sequence length="406" mass="46007">MKKTALYILVGMLCACTPKTDSVLKTGNWLFAFQIDEQNPDQQIPFNVEVLNENHLVVSNADEQIDVQEIAYRRDSVFIKMPVFGSEFKGRISGEKISGEYFNYNKSKVHPIPFEAEYGTQERFEITDENAADFSGKWEVNFGEEENDSPAIGIFEQDGNLITGTFQTETGDYRYLEGAVNGNTMQLSCFDGAHVFLFTAELNDSTLNGWFYSGNTYKEKWSAVKADGAELADMKTLTFLKSGYDKLSFAFPNEEGDTISLADEKYKGKAVIVQIFGTWCPNCMDETRYLVEMYEKYNAAGLEIIGLDFEVKPDFDYFQQRIERYRNDLNVSWELVLAGTSNKQKAAEALPMLNKIISYPTAIFIDRKGEIREIHTGFSGPGTGEAYEHYKTETEALIETLLNETI</sequence>
<dbReference type="OrthoDB" id="616241at2"/>
<dbReference type="AlphaFoldDB" id="A0A0D8J953"/>
<dbReference type="GO" id="GO:0016491">
    <property type="term" value="F:oxidoreductase activity"/>
    <property type="evidence" value="ECO:0007669"/>
    <property type="project" value="InterPro"/>
</dbReference>
<evidence type="ECO:0000313" key="3">
    <source>
        <dbReference type="Proteomes" id="UP000032544"/>
    </source>
</evidence>
<proteinExistence type="predicted"/>
<dbReference type="InterPro" id="IPR013766">
    <property type="entry name" value="Thioredoxin_domain"/>
</dbReference>
<keyword evidence="3" id="KW-1185">Reference proteome</keyword>
<dbReference type="SUPFAM" id="SSF52833">
    <property type="entry name" value="Thioredoxin-like"/>
    <property type="match status" value="1"/>
</dbReference>
<dbReference type="STRING" id="1544798.LH29_14480"/>
<dbReference type="PROSITE" id="PS51352">
    <property type="entry name" value="THIOREDOXIN_2"/>
    <property type="match status" value="1"/>
</dbReference>
<dbReference type="EMBL" id="JRHC01000003">
    <property type="protein sequence ID" value="KJF43432.1"/>
    <property type="molecule type" value="Genomic_DNA"/>
</dbReference>
<protein>
    <recommendedName>
        <fullName evidence="1">Thioredoxin domain-containing protein</fullName>
    </recommendedName>
</protein>
<organism evidence="2 3">
    <name type="scientific">Draconibacterium sediminis</name>
    <dbReference type="NCBI Taxonomy" id="1544798"/>
    <lineage>
        <taxon>Bacteria</taxon>
        <taxon>Pseudomonadati</taxon>
        <taxon>Bacteroidota</taxon>
        <taxon>Bacteroidia</taxon>
        <taxon>Marinilabiliales</taxon>
        <taxon>Prolixibacteraceae</taxon>
        <taxon>Draconibacterium</taxon>
    </lineage>
</organism>
<dbReference type="PROSITE" id="PS51257">
    <property type="entry name" value="PROKAR_LIPOPROTEIN"/>
    <property type="match status" value="1"/>
</dbReference>